<evidence type="ECO:0000256" key="7">
    <source>
        <dbReference type="ARBA" id="ARBA00023102"/>
    </source>
</evidence>
<keyword evidence="5 9" id="KW-0963">Cytoplasm</keyword>
<dbReference type="InterPro" id="IPR044524">
    <property type="entry name" value="Isoase_HisA-like"/>
</dbReference>
<evidence type="ECO:0000256" key="3">
    <source>
        <dbReference type="ARBA" id="ARBA00005133"/>
    </source>
</evidence>
<dbReference type="PANTHER" id="PTHR43090">
    <property type="entry name" value="1-(5-PHOSPHORIBOSYL)-5-[(5-PHOSPHORIBOSYLAMINO)METHYLIDENEAMINO] IMIDAZOLE-4-CARBOXAMIDE ISOMERASE"/>
    <property type="match status" value="1"/>
</dbReference>
<comment type="similarity">
    <text evidence="4 9 10">Belongs to the HisA/HisF family.</text>
</comment>
<reference evidence="11" key="1">
    <citation type="submission" date="2020-07" db="EMBL/GenBank/DDBJ databases">
        <title>Huge and variable diversity of episymbiotic CPR bacteria and DPANN archaea in groundwater ecosystems.</title>
        <authorList>
            <person name="He C.Y."/>
            <person name="Keren R."/>
            <person name="Whittaker M."/>
            <person name="Farag I.F."/>
            <person name="Doudna J."/>
            <person name="Cate J.H.D."/>
            <person name="Banfield J.F."/>
        </authorList>
    </citation>
    <scope>NUCLEOTIDE SEQUENCE</scope>
    <source>
        <strain evidence="11">NC_groundwater_1813_Pr3_B-0.1um_71_17</strain>
    </source>
</reference>
<dbReference type="InterPro" id="IPR013785">
    <property type="entry name" value="Aldolase_TIM"/>
</dbReference>
<evidence type="ECO:0000313" key="11">
    <source>
        <dbReference type="EMBL" id="MBI5170078.1"/>
    </source>
</evidence>
<accession>A0A933SGS7</accession>
<evidence type="ECO:0000313" key="12">
    <source>
        <dbReference type="Proteomes" id="UP000696931"/>
    </source>
</evidence>
<dbReference type="AlphaFoldDB" id="A0A933SGS7"/>
<dbReference type="Gene3D" id="3.20.20.70">
    <property type="entry name" value="Aldolase class I"/>
    <property type="match status" value="1"/>
</dbReference>
<gene>
    <name evidence="9" type="primary">hisA</name>
    <name evidence="11" type="ORF">HZA61_11360</name>
</gene>
<comment type="catalytic activity">
    <reaction evidence="1 9">
        <text>1-(5-phospho-beta-D-ribosyl)-5-[(5-phospho-beta-D-ribosylamino)methylideneamino]imidazole-4-carboxamide = 5-[(5-phospho-1-deoxy-D-ribulos-1-ylimino)methylamino]-1-(5-phospho-beta-D-ribosyl)imidazole-4-carboxamide</text>
        <dbReference type="Rhea" id="RHEA:15469"/>
        <dbReference type="ChEBI" id="CHEBI:58435"/>
        <dbReference type="ChEBI" id="CHEBI:58525"/>
        <dbReference type="EC" id="5.3.1.16"/>
    </reaction>
</comment>
<evidence type="ECO:0000256" key="6">
    <source>
        <dbReference type="ARBA" id="ARBA00022605"/>
    </source>
</evidence>
<dbReference type="EMBL" id="JACRIW010000081">
    <property type="protein sequence ID" value="MBI5170078.1"/>
    <property type="molecule type" value="Genomic_DNA"/>
</dbReference>
<evidence type="ECO:0000256" key="1">
    <source>
        <dbReference type="ARBA" id="ARBA00000901"/>
    </source>
</evidence>
<proteinExistence type="inferred from homology"/>
<dbReference type="InterPro" id="IPR006062">
    <property type="entry name" value="His_biosynth"/>
</dbReference>
<comment type="pathway">
    <text evidence="3 9">Amino-acid biosynthesis; L-histidine biosynthesis; L-histidine from 5-phospho-alpha-D-ribose 1-diphosphate: step 4/9.</text>
</comment>
<keyword evidence="7 9" id="KW-0368">Histidine biosynthesis</keyword>
<dbReference type="PANTHER" id="PTHR43090:SF2">
    <property type="entry name" value="1-(5-PHOSPHORIBOSYL)-5-[(5-PHOSPHORIBOSYLAMINO)METHYLIDENEAMINO] IMIDAZOLE-4-CARBOXAMIDE ISOMERASE"/>
    <property type="match status" value="1"/>
</dbReference>
<evidence type="ECO:0000256" key="2">
    <source>
        <dbReference type="ARBA" id="ARBA00004496"/>
    </source>
</evidence>
<dbReference type="SUPFAM" id="SSF51366">
    <property type="entry name" value="Ribulose-phoshate binding barrel"/>
    <property type="match status" value="1"/>
</dbReference>
<feature type="active site" description="Proton acceptor" evidence="9">
    <location>
        <position position="8"/>
    </location>
</feature>
<evidence type="ECO:0000256" key="9">
    <source>
        <dbReference type="HAMAP-Rule" id="MF_01014"/>
    </source>
</evidence>
<name>A0A933SGS7_UNCEI</name>
<dbReference type="GO" id="GO:0000162">
    <property type="term" value="P:L-tryptophan biosynthetic process"/>
    <property type="evidence" value="ECO:0007669"/>
    <property type="project" value="TreeGrafter"/>
</dbReference>
<evidence type="ECO:0000256" key="4">
    <source>
        <dbReference type="ARBA" id="ARBA00009667"/>
    </source>
</evidence>
<keyword evidence="8 9" id="KW-0413">Isomerase</keyword>
<feature type="active site" description="Proton donor" evidence="9">
    <location>
        <position position="128"/>
    </location>
</feature>
<evidence type="ECO:0000256" key="10">
    <source>
        <dbReference type="RuleBase" id="RU003657"/>
    </source>
</evidence>
<protein>
    <recommendedName>
        <fullName evidence="9">1-(5-phosphoribosyl)-5-[(5-phosphoribosylamino)methylideneamino] imidazole-4-carboxamide isomerase</fullName>
        <ecNumber evidence="9">5.3.1.16</ecNumber>
    </recommendedName>
    <alternativeName>
        <fullName evidence="9">Phosphoribosylformimino-5-aminoimidazole carboxamide ribotide isomerase</fullName>
    </alternativeName>
</protein>
<dbReference type="EC" id="5.3.1.16" evidence="9"/>
<dbReference type="GO" id="GO:0000105">
    <property type="term" value="P:L-histidine biosynthetic process"/>
    <property type="evidence" value="ECO:0007669"/>
    <property type="project" value="UniProtKB-UniRule"/>
</dbReference>
<evidence type="ECO:0000256" key="8">
    <source>
        <dbReference type="ARBA" id="ARBA00023235"/>
    </source>
</evidence>
<dbReference type="InterPro" id="IPR023016">
    <property type="entry name" value="HisA/PriA"/>
</dbReference>
<dbReference type="GO" id="GO:0003949">
    <property type="term" value="F:1-(5-phosphoribosyl)-5-[(5-phosphoribosylamino)methylideneamino]imidazole-4-carboxamide isomerase activity"/>
    <property type="evidence" value="ECO:0007669"/>
    <property type="project" value="UniProtKB-UniRule"/>
</dbReference>
<dbReference type="InterPro" id="IPR011060">
    <property type="entry name" value="RibuloseP-bd_barrel"/>
</dbReference>
<dbReference type="CDD" id="cd04732">
    <property type="entry name" value="HisA"/>
    <property type="match status" value="1"/>
</dbReference>
<organism evidence="11 12">
    <name type="scientific">Eiseniibacteriota bacterium</name>
    <dbReference type="NCBI Taxonomy" id="2212470"/>
    <lineage>
        <taxon>Bacteria</taxon>
        <taxon>Candidatus Eiseniibacteriota</taxon>
    </lineage>
</organism>
<evidence type="ECO:0000256" key="5">
    <source>
        <dbReference type="ARBA" id="ARBA00022490"/>
    </source>
</evidence>
<dbReference type="FunFam" id="3.20.20.70:FF:000009">
    <property type="entry name" value="1-(5-phosphoribosyl)-5-[(5-phosphoribosylamino)methylideneamino] imidazole-4-carboxamide isomerase"/>
    <property type="match status" value="1"/>
</dbReference>
<sequence>MIAIPALDLREGACVQLVGGSYDDERVREADPLAVARRWRAAGFRTLHVVDLDAATGRGDQTALVARVLDTWAGDVQVGGGLRDDGAIERVFAAGASRAVVGTRAVEDCTWLASAASRWPGRIVVALDARGREVLARGWTAGTGTDVVTLAAELSELPLAGLLVTAVANEGRLAGPDLETTSAVAAACSLSVTASGGIASPEDLRALAARGARAAVLGMALYTGALDPRAIAEEFHS</sequence>
<dbReference type="HAMAP" id="MF_01014">
    <property type="entry name" value="HisA"/>
    <property type="match status" value="1"/>
</dbReference>
<comment type="caution">
    <text evidence="11">The sequence shown here is derived from an EMBL/GenBank/DDBJ whole genome shotgun (WGS) entry which is preliminary data.</text>
</comment>
<dbReference type="GO" id="GO:0005737">
    <property type="term" value="C:cytoplasm"/>
    <property type="evidence" value="ECO:0007669"/>
    <property type="project" value="UniProtKB-SubCell"/>
</dbReference>
<dbReference type="Pfam" id="PF00977">
    <property type="entry name" value="His_biosynth"/>
    <property type="match status" value="1"/>
</dbReference>
<comment type="subcellular location">
    <subcellularLocation>
        <location evidence="2 9">Cytoplasm</location>
    </subcellularLocation>
</comment>
<keyword evidence="6 9" id="KW-0028">Amino-acid biosynthesis</keyword>
<dbReference type="Proteomes" id="UP000696931">
    <property type="component" value="Unassembled WGS sequence"/>
</dbReference>